<dbReference type="Gene3D" id="3.40.50.1820">
    <property type="entry name" value="alpha/beta hydrolase"/>
    <property type="match status" value="1"/>
</dbReference>
<dbReference type="PANTHER" id="PTHR24056">
    <property type="entry name" value="CELL DIVISION PROTEIN KINASE"/>
    <property type="match status" value="1"/>
</dbReference>
<dbReference type="PROSITE" id="PS00107">
    <property type="entry name" value="PROTEIN_KINASE_ATP"/>
    <property type="match status" value="1"/>
</dbReference>
<proteinExistence type="inferred from homology"/>
<evidence type="ECO:0000256" key="5">
    <source>
        <dbReference type="ARBA" id="ARBA00022679"/>
    </source>
</evidence>
<evidence type="ECO:0000256" key="11">
    <source>
        <dbReference type="ARBA" id="ARBA00048367"/>
    </source>
</evidence>
<dbReference type="InterPro" id="IPR011009">
    <property type="entry name" value="Kinase-like_dom_sf"/>
</dbReference>
<keyword evidence="7" id="KW-0418">Kinase</keyword>
<dbReference type="GO" id="GO:0004693">
    <property type="term" value="F:cyclin-dependent protein serine/threonine kinase activity"/>
    <property type="evidence" value="ECO:0007669"/>
    <property type="project" value="UniProtKB-EC"/>
</dbReference>
<evidence type="ECO:0000256" key="10">
    <source>
        <dbReference type="ARBA" id="ARBA00047811"/>
    </source>
</evidence>
<dbReference type="PANTHER" id="PTHR24056:SF254">
    <property type="entry name" value="CYCLIN-DEPENDENT KINASE 2"/>
    <property type="match status" value="1"/>
</dbReference>
<feature type="compositionally biased region" description="Basic and acidic residues" evidence="13">
    <location>
        <begin position="492"/>
        <end position="509"/>
    </location>
</feature>
<dbReference type="InterPro" id="IPR050108">
    <property type="entry name" value="CDK"/>
</dbReference>
<gene>
    <name evidence="15" type="ORF">A7C99_6309</name>
</gene>
<evidence type="ECO:0000256" key="1">
    <source>
        <dbReference type="ARBA" id="ARBA00006485"/>
    </source>
</evidence>
<keyword evidence="4" id="KW-0597">Phosphoprotein</keyword>
<feature type="compositionally biased region" description="Polar residues" evidence="13">
    <location>
        <begin position="610"/>
        <end position="620"/>
    </location>
</feature>
<evidence type="ECO:0000256" key="6">
    <source>
        <dbReference type="ARBA" id="ARBA00022741"/>
    </source>
</evidence>
<evidence type="ECO:0000313" key="16">
    <source>
        <dbReference type="Proteomes" id="UP000243015"/>
    </source>
</evidence>
<keyword evidence="6 12" id="KW-0547">Nucleotide-binding</keyword>
<evidence type="ECO:0000256" key="3">
    <source>
        <dbReference type="ARBA" id="ARBA00022527"/>
    </source>
</evidence>
<dbReference type="SUPFAM" id="SSF56112">
    <property type="entry name" value="Protein kinase-like (PK-like)"/>
    <property type="match status" value="1"/>
</dbReference>
<name>A0A178ENS6_TRIRU</name>
<dbReference type="InterPro" id="IPR000719">
    <property type="entry name" value="Prot_kinase_dom"/>
</dbReference>
<dbReference type="Proteomes" id="UP000243015">
    <property type="component" value="Unassembled WGS sequence"/>
</dbReference>
<sequence>MENYQKIEKIGEGTYGVVYKARDLSNHGRIVALKKIRLEAEDEGVPSTAIREISLLKEMHDPNIVRLFNIVHADGHKLYLVFEFLDLDLKKYMEALPVSEGGRGKALPDGSHEMSRLGLGEAMVKKFMAQLVEGVRYCHTHRVLHRDLKPQNLLIDRDGNLKIADFGLARAFGVPLRTYTHEVVTLWYRAPEILLGGRQYSTGVDMWSIGAIFAEMCTRRPLFPGDSEIDEIFKIFKLRGTPDERIWPGVTSFPDFKTSFPKWKREDIRKLVPGLEENGLALLDAMLDYKRYAYLGRTIGRCLSSAAVPFLRENAVQVPVGSNGNITLTVLSPKKETKSNSSNLILYLPPGPLFDRSQYTKGHGSTGTTSTSNCSSAAKQNNFTFLPEENLAVTTLCTTVVVKYRLGRIQAAGIRKTYRYPTPVHDTLAGLDWAKNEFQPDNVFVFGRYIGGSLALMLALTESRGLKGVAAEEPICDWVGLDDYCITDIEKAAPDTEKPETEQDKELSRKRGRKKKEPLPTPADLVPLLDARRRLFATPEKYFDSFASPTLFLRTSGKYIPLTFPTYLTGPGYPTPVLKRQPKTEADALYMTDLLSSSPSANSPSTDGSENMSDSGPSLTSLIKPVRKRKVLSRWPPSGLDYGLEAYEAQNRWVKREETVLPDVQIFVRDEDLYAEELENQDKATSLDGSINTQMEALKLDGYSNGREMGQNSQSKSKPRATTRFRGSLRDIGSINGNTVLARQGKEMVSLMRNVCFWGRKQEAAEQCVKLVPMLPPDADHIAGSSGNETAYSAPNEVRPVEVQAGHRFMEILQESKQE</sequence>
<dbReference type="CDD" id="cd07835">
    <property type="entry name" value="STKc_CDK1_CdkB_like"/>
    <property type="match status" value="1"/>
</dbReference>
<dbReference type="InterPro" id="IPR029058">
    <property type="entry name" value="AB_hydrolase_fold"/>
</dbReference>
<dbReference type="Gene3D" id="1.10.510.10">
    <property type="entry name" value="Transferase(Phosphotransferase) domain 1"/>
    <property type="match status" value="1"/>
</dbReference>
<evidence type="ECO:0000256" key="8">
    <source>
        <dbReference type="ARBA" id="ARBA00022840"/>
    </source>
</evidence>
<dbReference type="EC" id="2.7.11.22" evidence="2"/>
<keyword evidence="3" id="KW-0723">Serine/threonine-protein kinase</keyword>
<dbReference type="FunFam" id="3.30.200.20:FF:000027">
    <property type="entry name" value="Putative Cyclin-dependent kinase 1"/>
    <property type="match status" value="1"/>
</dbReference>
<evidence type="ECO:0000256" key="13">
    <source>
        <dbReference type="SAM" id="MobiDB-lite"/>
    </source>
</evidence>
<dbReference type="GO" id="GO:0010468">
    <property type="term" value="P:regulation of gene expression"/>
    <property type="evidence" value="ECO:0007669"/>
    <property type="project" value="TreeGrafter"/>
</dbReference>
<keyword evidence="5" id="KW-0808">Transferase</keyword>
<dbReference type="GO" id="GO:0030332">
    <property type="term" value="F:cyclin binding"/>
    <property type="evidence" value="ECO:0007669"/>
    <property type="project" value="TreeGrafter"/>
</dbReference>
<dbReference type="GO" id="GO:0000082">
    <property type="term" value="P:G1/S transition of mitotic cell cycle"/>
    <property type="evidence" value="ECO:0007669"/>
    <property type="project" value="TreeGrafter"/>
</dbReference>
<feature type="compositionally biased region" description="Low complexity" evidence="13">
    <location>
        <begin position="595"/>
        <end position="609"/>
    </location>
</feature>
<dbReference type="EMBL" id="LHPM01000019">
    <property type="protein sequence ID" value="OAL61740.1"/>
    <property type="molecule type" value="Genomic_DNA"/>
</dbReference>
<dbReference type="VEuPathDB" id="FungiDB:TERG_01701"/>
<comment type="catalytic activity">
    <reaction evidence="11">
        <text>L-seryl-[protein] + ATP = O-phospho-L-seryl-[protein] + ADP + H(+)</text>
        <dbReference type="Rhea" id="RHEA:17989"/>
        <dbReference type="Rhea" id="RHEA-COMP:9863"/>
        <dbReference type="Rhea" id="RHEA-COMP:11604"/>
        <dbReference type="ChEBI" id="CHEBI:15378"/>
        <dbReference type="ChEBI" id="CHEBI:29999"/>
        <dbReference type="ChEBI" id="CHEBI:30616"/>
        <dbReference type="ChEBI" id="CHEBI:83421"/>
        <dbReference type="ChEBI" id="CHEBI:456216"/>
        <dbReference type="EC" id="2.7.11.22"/>
    </reaction>
</comment>
<feature type="region of interest" description="Disordered" evidence="13">
    <location>
        <begin position="703"/>
        <end position="722"/>
    </location>
</feature>
<comment type="similarity">
    <text evidence="1">Belongs to the protein kinase superfamily. CMGC Ser/Thr protein kinase family. CDC2/CDKX subfamily.</text>
</comment>
<dbReference type="GO" id="GO:0005524">
    <property type="term" value="F:ATP binding"/>
    <property type="evidence" value="ECO:0007669"/>
    <property type="project" value="UniProtKB-UniRule"/>
</dbReference>
<protein>
    <recommendedName>
        <fullName evidence="9">Cyclin-dependent kinase 1</fullName>
        <ecNumber evidence="2">2.7.11.22</ecNumber>
    </recommendedName>
</protein>
<reference evidence="15 16" key="1">
    <citation type="submission" date="2016-05" db="EMBL/GenBank/DDBJ databases">
        <title>Genome sequencing of Trichophyton rubrum CMCC(F)T1i isolated from hair.</title>
        <authorList>
            <person name="Zhan P."/>
            <person name="Tao Y."/>
            <person name="Liu W."/>
        </authorList>
    </citation>
    <scope>NUCLEOTIDE SEQUENCE [LARGE SCALE GENOMIC DNA]</scope>
    <source>
        <strain evidence="16">CMCC(F)T1i</strain>
    </source>
</reference>
<dbReference type="FunFam" id="1.10.510.10:FF:000574">
    <property type="entry name" value="Cell division related protein kinase 2"/>
    <property type="match status" value="1"/>
</dbReference>
<dbReference type="InterPro" id="IPR008271">
    <property type="entry name" value="Ser/Thr_kinase_AS"/>
</dbReference>
<feature type="binding site" evidence="12">
    <location>
        <position position="34"/>
    </location>
    <ligand>
        <name>ATP</name>
        <dbReference type="ChEBI" id="CHEBI:30616"/>
    </ligand>
</feature>
<dbReference type="Pfam" id="PF00069">
    <property type="entry name" value="Pkinase"/>
    <property type="match status" value="1"/>
</dbReference>
<comment type="caution">
    <text evidence="15">The sequence shown here is derived from an EMBL/GenBank/DDBJ whole genome shotgun (WGS) entry which is preliminary data.</text>
</comment>
<evidence type="ECO:0000256" key="12">
    <source>
        <dbReference type="PROSITE-ProRule" id="PRU10141"/>
    </source>
</evidence>
<comment type="catalytic activity">
    <reaction evidence="10">
        <text>L-threonyl-[protein] + ATP = O-phospho-L-threonyl-[protein] + ADP + H(+)</text>
        <dbReference type="Rhea" id="RHEA:46608"/>
        <dbReference type="Rhea" id="RHEA-COMP:11060"/>
        <dbReference type="Rhea" id="RHEA-COMP:11605"/>
        <dbReference type="ChEBI" id="CHEBI:15378"/>
        <dbReference type="ChEBI" id="CHEBI:30013"/>
        <dbReference type="ChEBI" id="CHEBI:30616"/>
        <dbReference type="ChEBI" id="CHEBI:61977"/>
        <dbReference type="ChEBI" id="CHEBI:456216"/>
        <dbReference type="EC" id="2.7.11.22"/>
    </reaction>
</comment>
<dbReference type="PROSITE" id="PS50011">
    <property type="entry name" value="PROTEIN_KINASE_DOM"/>
    <property type="match status" value="1"/>
</dbReference>
<dbReference type="PROSITE" id="PS00108">
    <property type="entry name" value="PROTEIN_KINASE_ST"/>
    <property type="match status" value="1"/>
</dbReference>
<evidence type="ECO:0000259" key="14">
    <source>
        <dbReference type="PROSITE" id="PS50011"/>
    </source>
</evidence>
<dbReference type="SUPFAM" id="SSF53474">
    <property type="entry name" value="alpha/beta-Hydrolases"/>
    <property type="match status" value="1"/>
</dbReference>
<dbReference type="GO" id="GO:0005634">
    <property type="term" value="C:nucleus"/>
    <property type="evidence" value="ECO:0007669"/>
    <property type="project" value="TreeGrafter"/>
</dbReference>
<evidence type="ECO:0000313" key="15">
    <source>
        <dbReference type="EMBL" id="OAL61740.1"/>
    </source>
</evidence>
<organism evidence="15 16">
    <name type="scientific">Trichophyton rubrum</name>
    <name type="common">Athlete's foot fungus</name>
    <name type="synonym">Epidermophyton rubrum</name>
    <dbReference type="NCBI Taxonomy" id="5551"/>
    <lineage>
        <taxon>Eukaryota</taxon>
        <taxon>Fungi</taxon>
        <taxon>Dikarya</taxon>
        <taxon>Ascomycota</taxon>
        <taxon>Pezizomycotina</taxon>
        <taxon>Eurotiomycetes</taxon>
        <taxon>Eurotiomycetidae</taxon>
        <taxon>Onygenales</taxon>
        <taxon>Arthrodermataceae</taxon>
        <taxon>Trichophyton</taxon>
    </lineage>
</organism>
<dbReference type="GO" id="GO:0000307">
    <property type="term" value="C:cyclin-dependent protein kinase holoenzyme complex"/>
    <property type="evidence" value="ECO:0007669"/>
    <property type="project" value="TreeGrafter"/>
</dbReference>
<dbReference type="GO" id="GO:0007165">
    <property type="term" value="P:signal transduction"/>
    <property type="evidence" value="ECO:0007669"/>
    <property type="project" value="TreeGrafter"/>
</dbReference>
<dbReference type="AlphaFoldDB" id="A0A178ENS6"/>
<evidence type="ECO:0000256" key="7">
    <source>
        <dbReference type="ARBA" id="ARBA00022777"/>
    </source>
</evidence>
<dbReference type="GO" id="GO:0005737">
    <property type="term" value="C:cytoplasm"/>
    <property type="evidence" value="ECO:0007669"/>
    <property type="project" value="TreeGrafter"/>
</dbReference>
<dbReference type="SMART" id="SM00220">
    <property type="entry name" value="S_TKc"/>
    <property type="match status" value="1"/>
</dbReference>
<dbReference type="Gene3D" id="3.30.200.20">
    <property type="entry name" value="Phosphorylase Kinase, domain 1"/>
    <property type="match status" value="1"/>
</dbReference>
<accession>A0A178ENS6</accession>
<evidence type="ECO:0000256" key="4">
    <source>
        <dbReference type="ARBA" id="ARBA00022553"/>
    </source>
</evidence>
<dbReference type="GO" id="GO:0010389">
    <property type="term" value="P:regulation of G2/M transition of mitotic cell cycle"/>
    <property type="evidence" value="ECO:0007669"/>
    <property type="project" value="TreeGrafter"/>
</dbReference>
<feature type="domain" description="Protein kinase" evidence="14">
    <location>
        <begin position="4"/>
        <end position="295"/>
    </location>
</feature>
<dbReference type="VEuPathDB" id="FungiDB:TERG_02829"/>
<keyword evidence="8 12" id="KW-0067">ATP-binding</keyword>
<feature type="region of interest" description="Disordered" evidence="13">
    <location>
        <begin position="595"/>
        <end position="620"/>
    </location>
</feature>
<evidence type="ECO:0000256" key="2">
    <source>
        <dbReference type="ARBA" id="ARBA00012425"/>
    </source>
</evidence>
<feature type="region of interest" description="Disordered" evidence="13">
    <location>
        <begin position="492"/>
        <end position="523"/>
    </location>
</feature>
<evidence type="ECO:0000256" key="9">
    <source>
        <dbReference type="ARBA" id="ARBA00039266"/>
    </source>
</evidence>
<dbReference type="InterPro" id="IPR017441">
    <property type="entry name" value="Protein_kinase_ATP_BS"/>
</dbReference>